<feature type="transmembrane region" description="Helical" evidence="1">
    <location>
        <begin position="113"/>
        <end position="131"/>
    </location>
</feature>
<feature type="transmembrane region" description="Helical" evidence="1">
    <location>
        <begin position="226"/>
        <end position="245"/>
    </location>
</feature>
<dbReference type="EMBL" id="ADHJ01000041">
    <property type="protein sequence ID" value="EFU39320.1"/>
    <property type="molecule type" value="Genomic_DNA"/>
</dbReference>
<organism evidence="3 4">
    <name type="scientific">Paenibacillus vortex V453</name>
    <dbReference type="NCBI Taxonomy" id="715225"/>
    <lineage>
        <taxon>Bacteria</taxon>
        <taxon>Bacillati</taxon>
        <taxon>Bacillota</taxon>
        <taxon>Bacilli</taxon>
        <taxon>Bacillales</taxon>
        <taxon>Paenibacillaceae</taxon>
        <taxon>Paenibacillus</taxon>
    </lineage>
</organism>
<accession>A0A2R9SPK3</accession>
<evidence type="ECO:0000313" key="3">
    <source>
        <dbReference type="EMBL" id="EFU39320.1"/>
    </source>
</evidence>
<feature type="transmembrane region" description="Helical" evidence="1">
    <location>
        <begin position="193"/>
        <end position="219"/>
    </location>
</feature>
<feature type="transmembrane region" description="Helical" evidence="1">
    <location>
        <begin position="296"/>
        <end position="318"/>
    </location>
</feature>
<gene>
    <name evidence="3" type="ORF">PVOR_25213</name>
</gene>
<protein>
    <submittedName>
        <fullName evidence="3">TraL protein</fullName>
    </submittedName>
</protein>
<feature type="transmembrane region" description="Helical" evidence="1">
    <location>
        <begin position="257"/>
        <end position="284"/>
    </location>
</feature>
<dbReference type="KEGG" id="pvo:PVOR_25213"/>
<keyword evidence="2" id="KW-0732">Signal</keyword>
<evidence type="ECO:0000256" key="1">
    <source>
        <dbReference type="SAM" id="Phobius"/>
    </source>
</evidence>
<dbReference type="InterPro" id="IPR046084">
    <property type="entry name" value="TrbL_4"/>
</dbReference>
<name>A0A2R9SPK3_9BACL</name>
<sequence>MKIVKWLSCLLLLITLAITISPTVSFADEGDYYNDHEAFFQNAPESYVDFIKKYDSEQRTVSCGRFDVSCHVYKIALDSGVSAMDFIKDLMKKTVISPTDVIGNPSYEAYKDGIFALSKIVLAIFIAFNAAKIVSLRMGEAEDSVTVWNEKIVSIVVSAFFLFVYDSIIEWILHAQELLMHEIIDTINSENMILNMITNILMGPGLFSIIVILIIGILLIVLMLQLFYRTAFVAILYIAGPIAIATKINDTYNFFDFWLKNFIIAFVTLALQLIAIAVGLNQFLIPPSYFGDTYHLFMGAAFFILSLTLPGILGQWGFSTGSARSVASGAKSAVKMMVMKRR</sequence>
<keyword evidence="1" id="KW-0812">Transmembrane</keyword>
<proteinExistence type="predicted"/>
<feature type="signal peptide" evidence="2">
    <location>
        <begin position="1"/>
        <end position="27"/>
    </location>
</feature>
<keyword evidence="4" id="KW-1185">Reference proteome</keyword>
<dbReference type="Pfam" id="PF19597">
    <property type="entry name" value="TrbL_4"/>
    <property type="match status" value="1"/>
</dbReference>
<dbReference type="Proteomes" id="UP000003094">
    <property type="component" value="Unassembled WGS sequence"/>
</dbReference>
<comment type="caution">
    <text evidence="3">The sequence shown here is derived from an EMBL/GenBank/DDBJ whole genome shotgun (WGS) entry which is preliminary data.</text>
</comment>
<feature type="chain" id="PRO_5015332720" evidence="2">
    <location>
        <begin position="28"/>
        <end position="342"/>
    </location>
</feature>
<keyword evidence="1" id="KW-0472">Membrane</keyword>
<evidence type="ECO:0000313" key="4">
    <source>
        <dbReference type="Proteomes" id="UP000003094"/>
    </source>
</evidence>
<dbReference type="AlphaFoldDB" id="A0A2R9SPK3"/>
<evidence type="ECO:0000256" key="2">
    <source>
        <dbReference type="SAM" id="SignalP"/>
    </source>
</evidence>
<keyword evidence="1" id="KW-1133">Transmembrane helix</keyword>
<reference evidence="3 4" key="1">
    <citation type="journal article" date="2010" name="BMC Genomics">
        <title>Genome sequence of the pattern forming Paenibacillus vortex bacterium reveals potential for thriving in complex environments.</title>
        <authorList>
            <person name="Sirota-Madi A."/>
            <person name="Olender T."/>
            <person name="Helman Y."/>
            <person name="Ingham C."/>
            <person name="Brainis I."/>
            <person name="Roth D."/>
            <person name="Hagi E."/>
            <person name="Brodsky L."/>
            <person name="Leshkowitz D."/>
            <person name="Galatenko V."/>
            <person name="Nikolaev V."/>
            <person name="Mugasimangalam R.C."/>
            <person name="Bransburg-Zabary S."/>
            <person name="Gutnick D.L."/>
            <person name="Lancet D."/>
            <person name="Ben-Jacob E."/>
        </authorList>
    </citation>
    <scope>NUCLEOTIDE SEQUENCE [LARGE SCALE GENOMIC DNA]</scope>
    <source>
        <strain evidence="3 4">V453</strain>
    </source>
</reference>
<dbReference type="RefSeq" id="WP_006211791.1">
    <property type="nucleotide sequence ID" value="NZ_ADHJ01000041.1"/>
</dbReference>